<evidence type="ECO:0000313" key="3">
    <source>
        <dbReference type="Proteomes" id="UP000465220"/>
    </source>
</evidence>
<dbReference type="Pfam" id="PF08881">
    <property type="entry name" value="CVNH"/>
    <property type="match status" value="1"/>
</dbReference>
<dbReference type="Gene3D" id="2.30.60.10">
    <property type="entry name" value="Cyanovirin-N"/>
    <property type="match status" value="1"/>
</dbReference>
<comment type="caution">
    <text evidence="2">The sequence shown here is derived from an EMBL/GenBank/DDBJ whole genome shotgun (WGS) entry which is preliminary data.</text>
</comment>
<dbReference type="InterPro" id="IPR011058">
    <property type="entry name" value="Cyanovirin-N"/>
</dbReference>
<proteinExistence type="predicted"/>
<feature type="domain" description="Cyanovirin-N" evidence="1">
    <location>
        <begin position="2"/>
        <end position="108"/>
    </location>
</feature>
<evidence type="ECO:0000259" key="1">
    <source>
        <dbReference type="SMART" id="SM01111"/>
    </source>
</evidence>
<evidence type="ECO:0000313" key="2">
    <source>
        <dbReference type="EMBL" id="GFF79172.1"/>
    </source>
</evidence>
<dbReference type="InterPro" id="IPR036673">
    <property type="entry name" value="Cyanovirin-N_sf"/>
</dbReference>
<dbReference type="SUPFAM" id="SSF51322">
    <property type="entry name" value="Cyanovirin-N"/>
    <property type="match status" value="1"/>
</dbReference>
<sequence length="111" mass="12485">MSFHQSSQDIHIRQEDGCTLLLANVRDSHGQLIQRKIRLDDHIGNTDGWFIWGGTNFTRTARNISLEHTAYGPKLCAELQTRDGGWSRGLQGIMLSEKIANNDGHLKFLGP</sequence>
<dbReference type="SMART" id="SM01111">
    <property type="entry name" value="CVNH"/>
    <property type="match status" value="1"/>
</dbReference>
<gene>
    <name evidence="2" type="ORF">IFM60648_05404</name>
</gene>
<protein>
    <submittedName>
        <fullName evidence="2">Cyanovirin-N homolog</fullName>
    </submittedName>
</protein>
<name>A0ABQ1ACY6_ASPLE</name>
<accession>A0ABQ1ACY6</accession>
<dbReference type="PANTHER" id="PTHR42076:SF1">
    <property type="entry name" value="CYANOVIRIN-N DOMAIN-CONTAINING PROTEIN"/>
    <property type="match status" value="1"/>
</dbReference>
<keyword evidence="3" id="KW-1185">Reference proteome</keyword>
<dbReference type="Proteomes" id="UP000465220">
    <property type="component" value="Unassembled WGS sequence"/>
</dbReference>
<reference evidence="2 3" key="1">
    <citation type="submission" date="2020-01" db="EMBL/GenBank/DDBJ databases">
        <title>Draft genome sequence of Aspergillus lentulus IFM 60648.</title>
        <authorList>
            <person name="Takahashi H."/>
            <person name="Yaguchi T."/>
        </authorList>
    </citation>
    <scope>NUCLEOTIDE SEQUENCE [LARGE SCALE GENOMIC DNA]</scope>
    <source>
        <strain evidence="2 3">IFM 60648</strain>
    </source>
</reference>
<dbReference type="EMBL" id="BLKI01000028">
    <property type="protein sequence ID" value="GFF79172.1"/>
    <property type="molecule type" value="Genomic_DNA"/>
</dbReference>
<organism evidence="2 3">
    <name type="scientific">Aspergillus lentulus</name>
    <dbReference type="NCBI Taxonomy" id="293939"/>
    <lineage>
        <taxon>Eukaryota</taxon>
        <taxon>Fungi</taxon>
        <taxon>Dikarya</taxon>
        <taxon>Ascomycota</taxon>
        <taxon>Pezizomycotina</taxon>
        <taxon>Eurotiomycetes</taxon>
        <taxon>Eurotiomycetidae</taxon>
        <taxon>Eurotiales</taxon>
        <taxon>Aspergillaceae</taxon>
        <taxon>Aspergillus</taxon>
        <taxon>Aspergillus subgen. Fumigati</taxon>
    </lineage>
</organism>
<dbReference type="PANTHER" id="PTHR42076">
    <property type="entry name" value="CYANOVIRIN-N HOMOLOG"/>
    <property type="match status" value="1"/>
</dbReference>